<dbReference type="AlphaFoldDB" id="A0A9D2J3L9"/>
<evidence type="ECO:0000313" key="2">
    <source>
        <dbReference type="Proteomes" id="UP000824037"/>
    </source>
</evidence>
<protein>
    <recommendedName>
        <fullName evidence="3">Alpha/beta hydrolase</fullName>
    </recommendedName>
</protein>
<dbReference type="Gene3D" id="3.40.50.1820">
    <property type="entry name" value="alpha/beta hydrolase"/>
    <property type="match status" value="1"/>
</dbReference>
<evidence type="ECO:0000313" key="1">
    <source>
        <dbReference type="EMBL" id="HIZ35735.1"/>
    </source>
</evidence>
<accession>A0A9D2J3L9</accession>
<proteinExistence type="predicted"/>
<evidence type="ECO:0008006" key="3">
    <source>
        <dbReference type="Google" id="ProtNLM"/>
    </source>
</evidence>
<name>A0A9D2J3L9_9MICO</name>
<dbReference type="InterPro" id="IPR029058">
    <property type="entry name" value="AB_hydrolase_fold"/>
</dbReference>
<reference evidence="1" key="1">
    <citation type="journal article" date="2021" name="PeerJ">
        <title>Extensive microbial diversity within the chicken gut microbiome revealed by metagenomics and culture.</title>
        <authorList>
            <person name="Gilroy R."/>
            <person name="Ravi A."/>
            <person name="Getino M."/>
            <person name="Pursley I."/>
            <person name="Horton D.L."/>
            <person name="Alikhan N.F."/>
            <person name="Baker D."/>
            <person name="Gharbi K."/>
            <person name="Hall N."/>
            <person name="Watson M."/>
            <person name="Adriaenssens E.M."/>
            <person name="Foster-Nyarko E."/>
            <person name="Jarju S."/>
            <person name="Secka A."/>
            <person name="Antonio M."/>
            <person name="Oren A."/>
            <person name="Chaudhuri R.R."/>
            <person name="La Ragione R."/>
            <person name="Hildebrand F."/>
            <person name="Pallen M.J."/>
        </authorList>
    </citation>
    <scope>NUCLEOTIDE SEQUENCE</scope>
    <source>
        <strain evidence="1">ChiGjej4B4-7305</strain>
    </source>
</reference>
<organism evidence="1 2">
    <name type="scientific">Candidatus Ruania gallistercoris</name>
    <dbReference type="NCBI Taxonomy" id="2838746"/>
    <lineage>
        <taxon>Bacteria</taxon>
        <taxon>Bacillati</taxon>
        <taxon>Actinomycetota</taxon>
        <taxon>Actinomycetes</taxon>
        <taxon>Micrococcales</taxon>
        <taxon>Ruaniaceae</taxon>
        <taxon>Ruania</taxon>
    </lineage>
</organism>
<gene>
    <name evidence="1" type="ORF">H9815_08145</name>
</gene>
<reference evidence="1" key="2">
    <citation type="submission" date="2021-04" db="EMBL/GenBank/DDBJ databases">
        <authorList>
            <person name="Gilroy R."/>
        </authorList>
    </citation>
    <scope>NUCLEOTIDE SEQUENCE</scope>
    <source>
        <strain evidence="1">ChiGjej4B4-7305</strain>
    </source>
</reference>
<dbReference type="SUPFAM" id="SSF53474">
    <property type="entry name" value="alpha/beta-Hydrolases"/>
    <property type="match status" value="1"/>
</dbReference>
<sequence length="506" mass="52723">MNGGIAPVPDGPIGHGQSQLEVLGSAIDADPPELHGLAHKLAAIADSLTEAARQVQHARAALAGSTPWAPGSGRQAQSQCHLGELELLGTIRQARDLSNSLRIAAEAYAEAESAAERAFVFELPRPPATGLVGALALAPFSALRALALYPGAQVMTAARGQTTPSDPQFGYLLEELSWLATGGHLYPDWAPLAEERTQLVATLASAALSTGFLLAPGRPSPTGVAVHRQDPPDCSAAGPPVNTHGAAGVQDLSTGIADLYGGTRVPEGTIRLDRVTGADGQVFWQVYVPGTQTQTDEAADLINVGNPASLLSAAGTALVNRNPFDWATNTRVFTGQENAVQNGVVRALAEAGVAPEEPVLITGHSQGAMIAMAVADDPRVRDTYDVQSVVTFGGPVGHLQTPDGVAVLHVEHRDDLVSGLENRPNPVEGGRVTVRRDLAASGLPADAEVTSVTQSHDMPAYTRTGAMVDRSADPALASWRAQSERVLTRGDDAQVQSECYTLVRDG</sequence>
<dbReference type="EMBL" id="DXBY01000137">
    <property type="protein sequence ID" value="HIZ35735.1"/>
    <property type="molecule type" value="Genomic_DNA"/>
</dbReference>
<comment type="caution">
    <text evidence="1">The sequence shown here is derived from an EMBL/GenBank/DDBJ whole genome shotgun (WGS) entry which is preliminary data.</text>
</comment>
<dbReference type="Proteomes" id="UP000824037">
    <property type="component" value="Unassembled WGS sequence"/>
</dbReference>